<evidence type="ECO:0000256" key="3">
    <source>
        <dbReference type="SAM" id="MobiDB-lite"/>
    </source>
</evidence>
<reference evidence="6 7" key="1">
    <citation type="journal article" date="2024" name="Nat. Commun.">
        <title>Phylogenomics reveals the evolutionary origins of lichenization in chlorophyte algae.</title>
        <authorList>
            <person name="Puginier C."/>
            <person name="Libourel C."/>
            <person name="Otte J."/>
            <person name="Skaloud P."/>
            <person name="Haon M."/>
            <person name="Grisel S."/>
            <person name="Petersen M."/>
            <person name="Berrin J.G."/>
            <person name="Delaux P.M."/>
            <person name="Dal Grande F."/>
            <person name="Keller J."/>
        </authorList>
    </citation>
    <scope>NUCLEOTIDE SEQUENCE [LARGE SCALE GENOMIC DNA]</scope>
    <source>
        <strain evidence="6 7">SAG 2036</strain>
    </source>
</reference>
<gene>
    <name evidence="6" type="ORF">WJX73_005215</name>
</gene>
<dbReference type="InterPro" id="IPR020422">
    <property type="entry name" value="TYR_PHOSPHATASE_DUAL_dom"/>
</dbReference>
<dbReference type="CDD" id="cd14498">
    <property type="entry name" value="DSP"/>
    <property type="match status" value="1"/>
</dbReference>
<feature type="region of interest" description="Disordered" evidence="3">
    <location>
        <begin position="40"/>
        <end position="64"/>
    </location>
</feature>
<dbReference type="InterPro" id="IPR016130">
    <property type="entry name" value="Tyr_Pase_AS"/>
</dbReference>
<organism evidence="6 7">
    <name type="scientific">Symbiochloris irregularis</name>
    <dbReference type="NCBI Taxonomy" id="706552"/>
    <lineage>
        <taxon>Eukaryota</taxon>
        <taxon>Viridiplantae</taxon>
        <taxon>Chlorophyta</taxon>
        <taxon>core chlorophytes</taxon>
        <taxon>Trebouxiophyceae</taxon>
        <taxon>Trebouxiales</taxon>
        <taxon>Trebouxiaceae</taxon>
        <taxon>Symbiochloris</taxon>
    </lineage>
</organism>
<name>A0AAW1P1G3_9CHLO</name>
<dbReference type="PANTHER" id="PTHR46381">
    <property type="entry name" value="MKPA PROTEIN"/>
    <property type="match status" value="1"/>
</dbReference>
<dbReference type="PROSITE" id="PS50054">
    <property type="entry name" value="TYR_PHOSPHATASE_DUAL"/>
    <property type="match status" value="1"/>
</dbReference>
<dbReference type="AlphaFoldDB" id="A0AAW1P1G3"/>
<feature type="domain" description="Tyrosine specific protein phosphatases" evidence="5">
    <location>
        <begin position="314"/>
        <end position="372"/>
    </location>
</feature>
<proteinExistence type="predicted"/>
<keyword evidence="1" id="KW-0378">Hydrolase</keyword>
<feature type="domain" description="Tyrosine-protein phosphatase" evidence="4">
    <location>
        <begin position="252"/>
        <end position="394"/>
    </location>
</feature>
<dbReference type="EMBL" id="JALJOQ010000072">
    <property type="protein sequence ID" value="KAK9802040.1"/>
    <property type="molecule type" value="Genomic_DNA"/>
</dbReference>
<dbReference type="SUPFAM" id="SSF82754">
    <property type="entry name" value="C-terminal, gelsolin-like domain of Sec23/24"/>
    <property type="match status" value="1"/>
</dbReference>
<feature type="region of interest" description="Disordered" evidence="3">
    <location>
        <begin position="527"/>
        <end position="705"/>
    </location>
</feature>
<dbReference type="Pfam" id="PF00782">
    <property type="entry name" value="DSPc"/>
    <property type="match status" value="1"/>
</dbReference>
<dbReference type="Gene3D" id="3.90.190.10">
    <property type="entry name" value="Protein tyrosine phosphatase superfamily"/>
    <property type="match status" value="1"/>
</dbReference>
<dbReference type="SMART" id="SM00195">
    <property type="entry name" value="DSPc"/>
    <property type="match status" value="1"/>
</dbReference>
<keyword evidence="7" id="KW-1185">Reference proteome</keyword>
<dbReference type="GO" id="GO:0004721">
    <property type="term" value="F:phosphoprotein phosphatase activity"/>
    <property type="evidence" value="ECO:0007669"/>
    <property type="project" value="UniProtKB-KW"/>
</dbReference>
<sequence>MRWKETHLSSAAPPFFPSSEVFLQTRINVWKPSTVTGLDSVISSGPPPSHPHTTGSTSAANASRATDAQRAGWAVWCGLATAAFVFPSDMFSCPNAAVEGRPALMRAAAEDASVADPYAGMPRWEDLEDWPLEEDSAARCKRKRPLGRLSALLQRSLAAEEHINKGSWADVSPEAGVESSSGNSSPPAPSQAPLLGEEATECTPSGADEDGPAPAAATSLGRGSLALAVPCNEDFGPSESEAKRAKFKQFERCSEVGPGLFLSGELVPADRDALRAAGITHVINCIGHIFHNPFPEELTYLTLCLNDAIGEDLASLFYLVFDFIRNAHQQGGRVLLHCSQGVSRSAALAVAHHMWRTGMPYDEATSAIKAQRGVVNPNIGFMCQLLNWETVRTQGHDKVQLYSVVPHSKIHAALLVLRPLNKQSQTALLDPRGVFVLRTPSRFFIWEGREAAPSLLVGAWHGILRLQVYEGAAPDVQGALDGKEPHDFEQALQACGQGMPRYGRCPWLGAHTAHHAGSTLLNAPRAAPLASTRAERPTGELDRSPSRSTESPSLLPTAMAPTEAAAGDPSVAGPSQAAESWSSSSLGSLDSSHAWDSDGDKDSSPPHGDGTAVSRVPPLAVPPLRLGAVGPAKAEHHQPANNPFLNRGHPSREPQPVTAAAAPADSSVVNAEGSQGSLSSLGSSQSSLACDSDDAGCSASNKGGRAVPLKRPMNVPLLNLGCPSKDTALAVAGPVRVAPAKPLNVRTTGSDVQLIMQKGLPAF</sequence>
<dbReference type="Proteomes" id="UP001465755">
    <property type="component" value="Unassembled WGS sequence"/>
</dbReference>
<dbReference type="PROSITE" id="PS00383">
    <property type="entry name" value="TYR_PHOSPHATASE_1"/>
    <property type="match status" value="1"/>
</dbReference>
<protein>
    <submittedName>
        <fullName evidence="6">Uncharacterized protein</fullName>
    </submittedName>
</protein>
<dbReference type="InterPro" id="IPR000340">
    <property type="entry name" value="Dual-sp_phosphatase_cat-dom"/>
</dbReference>
<feature type="region of interest" description="Disordered" evidence="3">
    <location>
        <begin position="169"/>
        <end position="219"/>
    </location>
</feature>
<dbReference type="SUPFAM" id="SSF52799">
    <property type="entry name" value="(Phosphotyrosine protein) phosphatases II"/>
    <property type="match status" value="1"/>
</dbReference>
<feature type="compositionally biased region" description="Low complexity" evidence="3">
    <location>
        <begin position="673"/>
        <end position="688"/>
    </location>
</feature>
<accession>A0AAW1P1G3</accession>
<dbReference type="PANTHER" id="PTHR46381:SF2">
    <property type="entry name" value="MAP KINASE PHOSPHATASE"/>
    <property type="match status" value="1"/>
</dbReference>
<feature type="compositionally biased region" description="Basic and acidic residues" evidence="3">
    <location>
        <begin position="533"/>
        <end position="545"/>
    </location>
</feature>
<dbReference type="PROSITE" id="PS50056">
    <property type="entry name" value="TYR_PHOSPHATASE_2"/>
    <property type="match status" value="1"/>
</dbReference>
<evidence type="ECO:0000256" key="2">
    <source>
        <dbReference type="ARBA" id="ARBA00022912"/>
    </source>
</evidence>
<evidence type="ECO:0000259" key="4">
    <source>
        <dbReference type="PROSITE" id="PS50054"/>
    </source>
</evidence>
<feature type="compositionally biased region" description="Low complexity" evidence="3">
    <location>
        <begin position="612"/>
        <end position="629"/>
    </location>
</feature>
<evidence type="ECO:0000256" key="1">
    <source>
        <dbReference type="ARBA" id="ARBA00022801"/>
    </source>
</evidence>
<comment type="caution">
    <text evidence="6">The sequence shown here is derived from an EMBL/GenBank/DDBJ whole genome shotgun (WGS) entry which is preliminary data.</text>
</comment>
<dbReference type="InterPro" id="IPR000387">
    <property type="entry name" value="Tyr_Pase_dom"/>
</dbReference>
<evidence type="ECO:0000259" key="5">
    <source>
        <dbReference type="PROSITE" id="PS50056"/>
    </source>
</evidence>
<evidence type="ECO:0000313" key="7">
    <source>
        <dbReference type="Proteomes" id="UP001465755"/>
    </source>
</evidence>
<feature type="compositionally biased region" description="Basic and acidic residues" evidence="3">
    <location>
        <begin position="593"/>
        <end position="604"/>
    </location>
</feature>
<dbReference type="InterPro" id="IPR036180">
    <property type="entry name" value="Gelsolin-like_dom_sf"/>
</dbReference>
<dbReference type="InterPro" id="IPR029021">
    <property type="entry name" value="Prot-tyrosine_phosphatase-like"/>
</dbReference>
<keyword evidence="2" id="KW-0904">Protein phosphatase</keyword>
<evidence type="ECO:0000313" key="6">
    <source>
        <dbReference type="EMBL" id="KAK9802040.1"/>
    </source>
</evidence>
<feature type="compositionally biased region" description="Low complexity" evidence="3">
    <location>
        <begin position="580"/>
        <end position="592"/>
    </location>
</feature>